<dbReference type="AlphaFoldDB" id="A0AAV4FGL3"/>
<feature type="compositionally biased region" description="Low complexity" evidence="6">
    <location>
        <begin position="508"/>
        <end position="518"/>
    </location>
</feature>
<protein>
    <submittedName>
        <fullName evidence="8">Protein capicua homolog</fullName>
    </submittedName>
</protein>
<comment type="caution">
    <text evidence="8">The sequence shown here is derived from an EMBL/GenBank/DDBJ whole genome shotgun (WGS) entry which is preliminary data.</text>
</comment>
<feature type="compositionally biased region" description="Polar residues" evidence="6">
    <location>
        <begin position="495"/>
        <end position="507"/>
    </location>
</feature>
<evidence type="ECO:0000256" key="6">
    <source>
        <dbReference type="SAM" id="MobiDB-lite"/>
    </source>
</evidence>
<keyword evidence="3" id="KW-0238">DNA-binding</keyword>
<dbReference type="PANTHER" id="PTHR13059:SF13">
    <property type="entry name" value="PROTEIN CAPICUA HOMOLOG"/>
    <property type="match status" value="1"/>
</dbReference>
<feature type="region of interest" description="Disordered" evidence="6">
    <location>
        <begin position="379"/>
        <end position="431"/>
    </location>
</feature>
<keyword evidence="5" id="KW-0539">Nucleus</keyword>
<feature type="region of interest" description="Disordered" evidence="6">
    <location>
        <begin position="495"/>
        <end position="605"/>
    </location>
</feature>
<dbReference type="GO" id="GO:0005634">
    <property type="term" value="C:nucleus"/>
    <property type="evidence" value="ECO:0007669"/>
    <property type="project" value="TreeGrafter"/>
</dbReference>
<feature type="compositionally biased region" description="Pro residues" evidence="6">
    <location>
        <begin position="25"/>
        <end position="35"/>
    </location>
</feature>
<dbReference type="Pfam" id="PF25981">
    <property type="entry name" value="HTH_Cic_C"/>
    <property type="match status" value="1"/>
</dbReference>
<feature type="compositionally biased region" description="Basic and acidic residues" evidence="6">
    <location>
        <begin position="401"/>
        <end position="413"/>
    </location>
</feature>
<dbReference type="InterPro" id="IPR058606">
    <property type="entry name" value="HTH_Cic_C"/>
</dbReference>
<sequence length="605" mass="64915">MIHAYVGSVQSAGQQLVLQQQVSPQPSPSPNPPAQSPSLAAAHHHQQLAQLQPHPYQQQQQQQQVVAAQQLQLVEQPAQQLTVQHHALHLQPGQALSSAGPTSTGAAWAMVTQAAQPVQVGGTHQVQGLVAGQLLTATGSLAVSQQMAVGSPKYNPVSTSEGKSSSDIGYISNPNFHARPYKVKATTAHVPVASECLKPGQGPPAPSATQASRSVPLLTFTSPQASPAPAFSPSPVHQAHQSPGNYGQEPQHLSHQRSGPVDLQQQQQHQQQKQEQQQQQQHVVLEEPKRGRKSKKCVIPVIIRVNQDHWKTEEEEKEEEKEEKRNEEECEGEEENRRRRRCWTLFPSSFRSGGGQILPLYHVEFEKHFKDLPKFDASATTPLLQSPRGILNPYKQKGKMAGKDGQDGGDKFSNESGTPTPKTPKSGRLDDRRFFGENFNLELASTAIPSKMLGNMERIHPDHATLAFQNKHADIFPNKNCLQLKIREVRQKWMNTGNVTPKTPTTPSAASSSSSSYDSHGDSGSKGMTSAGAAGAAAGSSSFSSAAGTVATSQPMPLSNSSSTSSPSLSSLAVPPLPGSQQAMGGVGRRTSPLAKSPLAANGLQ</sequence>
<feature type="compositionally biased region" description="Low complexity" evidence="6">
    <location>
        <begin position="264"/>
        <end position="281"/>
    </location>
</feature>
<keyword evidence="9" id="KW-1185">Reference proteome</keyword>
<gene>
    <name evidence="8" type="ORF">ElyMa_002106700</name>
</gene>
<dbReference type="GO" id="GO:0000981">
    <property type="term" value="F:DNA-binding transcription factor activity, RNA polymerase II-specific"/>
    <property type="evidence" value="ECO:0007669"/>
    <property type="project" value="TreeGrafter"/>
</dbReference>
<dbReference type="GO" id="GO:0000977">
    <property type="term" value="F:RNA polymerase II transcription regulatory region sequence-specific DNA binding"/>
    <property type="evidence" value="ECO:0007669"/>
    <property type="project" value="TreeGrafter"/>
</dbReference>
<evidence type="ECO:0000256" key="2">
    <source>
        <dbReference type="ARBA" id="ARBA00023015"/>
    </source>
</evidence>
<name>A0AAV4FGL3_9GAST</name>
<keyword evidence="4" id="KW-0804">Transcription</keyword>
<evidence type="ECO:0000256" key="3">
    <source>
        <dbReference type="ARBA" id="ARBA00023125"/>
    </source>
</evidence>
<feature type="region of interest" description="Disordered" evidence="6">
    <location>
        <begin position="310"/>
        <end position="338"/>
    </location>
</feature>
<proteinExistence type="predicted"/>
<organism evidence="8 9">
    <name type="scientific">Elysia marginata</name>
    <dbReference type="NCBI Taxonomy" id="1093978"/>
    <lineage>
        <taxon>Eukaryota</taxon>
        <taxon>Metazoa</taxon>
        <taxon>Spiralia</taxon>
        <taxon>Lophotrochozoa</taxon>
        <taxon>Mollusca</taxon>
        <taxon>Gastropoda</taxon>
        <taxon>Heterobranchia</taxon>
        <taxon>Euthyneura</taxon>
        <taxon>Panpulmonata</taxon>
        <taxon>Sacoglossa</taxon>
        <taxon>Placobranchoidea</taxon>
        <taxon>Plakobranchidae</taxon>
        <taxon>Elysia</taxon>
    </lineage>
</organism>
<feature type="region of interest" description="Disordered" evidence="6">
    <location>
        <begin position="18"/>
        <end position="57"/>
    </location>
</feature>
<dbReference type="EMBL" id="BMAT01004339">
    <property type="protein sequence ID" value="GFR72041.1"/>
    <property type="molecule type" value="Genomic_DNA"/>
</dbReference>
<evidence type="ECO:0000313" key="8">
    <source>
        <dbReference type="EMBL" id="GFR72041.1"/>
    </source>
</evidence>
<feature type="compositionally biased region" description="Low complexity" evidence="6">
    <location>
        <begin position="222"/>
        <end position="235"/>
    </location>
</feature>
<feature type="domain" description="Protein capicua homolog-like C-terminal tri-helical" evidence="7">
    <location>
        <begin position="462"/>
        <end position="494"/>
    </location>
</feature>
<dbReference type="InterPro" id="IPR052412">
    <property type="entry name" value="CC-Dev_Transcription_Reg"/>
</dbReference>
<accession>A0AAV4FGL3</accession>
<reference evidence="8 9" key="1">
    <citation type="journal article" date="2021" name="Elife">
        <title>Chloroplast acquisition without the gene transfer in kleptoplastic sea slugs, Plakobranchus ocellatus.</title>
        <authorList>
            <person name="Maeda T."/>
            <person name="Takahashi S."/>
            <person name="Yoshida T."/>
            <person name="Shimamura S."/>
            <person name="Takaki Y."/>
            <person name="Nagai Y."/>
            <person name="Toyoda A."/>
            <person name="Suzuki Y."/>
            <person name="Arimoto A."/>
            <person name="Ishii H."/>
            <person name="Satoh N."/>
            <person name="Nishiyama T."/>
            <person name="Hasebe M."/>
            <person name="Maruyama T."/>
            <person name="Minagawa J."/>
            <person name="Obokata J."/>
            <person name="Shigenobu S."/>
        </authorList>
    </citation>
    <scope>NUCLEOTIDE SEQUENCE [LARGE SCALE GENOMIC DNA]</scope>
</reference>
<evidence type="ECO:0000256" key="1">
    <source>
        <dbReference type="ARBA" id="ARBA00022553"/>
    </source>
</evidence>
<keyword evidence="2" id="KW-0805">Transcription regulation</keyword>
<dbReference type="Proteomes" id="UP000762676">
    <property type="component" value="Unassembled WGS sequence"/>
</dbReference>
<evidence type="ECO:0000259" key="7">
    <source>
        <dbReference type="Pfam" id="PF25981"/>
    </source>
</evidence>
<feature type="compositionally biased region" description="Low complexity" evidence="6">
    <location>
        <begin position="525"/>
        <end position="574"/>
    </location>
</feature>
<feature type="region of interest" description="Disordered" evidence="6">
    <location>
        <begin position="220"/>
        <end position="291"/>
    </location>
</feature>
<feature type="compositionally biased region" description="Low complexity" evidence="6">
    <location>
        <begin position="36"/>
        <end position="57"/>
    </location>
</feature>
<evidence type="ECO:0000256" key="5">
    <source>
        <dbReference type="ARBA" id="ARBA00023242"/>
    </source>
</evidence>
<evidence type="ECO:0000313" key="9">
    <source>
        <dbReference type="Proteomes" id="UP000762676"/>
    </source>
</evidence>
<evidence type="ECO:0000256" key="4">
    <source>
        <dbReference type="ARBA" id="ARBA00023163"/>
    </source>
</evidence>
<dbReference type="PANTHER" id="PTHR13059">
    <property type="entry name" value="HMG-BOX TRANSCRIPTION FACTOR BBX"/>
    <property type="match status" value="1"/>
</dbReference>
<keyword evidence="1" id="KW-0597">Phosphoprotein</keyword>